<accession>W9PU99</accession>
<organism evidence="1">
    <name type="scientific">Fusarium oxysporum f. sp. pisi HDV247</name>
    <dbReference type="NCBI Taxonomy" id="1080344"/>
    <lineage>
        <taxon>Eukaryota</taxon>
        <taxon>Fungi</taxon>
        <taxon>Dikarya</taxon>
        <taxon>Ascomycota</taxon>
        <taxon>Pezizomycotina</taxon>
        <taxon>Sordariomycetes</taxon>
        <taxon>Hypocreomycetidae</taxon>
        <taxon>Hypocreales</taxon>
        <taxon>Nectriaceae</taxon>
        <taxon>Fusarium</taxon>
        <taxon>Fusarium oxysporum species complex</taxon>
    </lineage>
</organism>
<dbReference type="EMBL" id="JH650970">
    <property type="protein sequence ID" value="EXA46601.1"/>
    <property type="molecule type" value="Genomic_DNA"/>
</dbReference>
<dbReference type="Proteomes" id="UP000030751">
    <property type="component" value="Unassembled WGS sequence"/>
</dbReference>
<evidence type="ECO:0000313" key="1">
    <source>
        <dbReference type="EMBL" id="EXA46601.1"/>
    </source>
</evidence>
<reference evidence="1" key="2">
    <citation type="submission" date="2012-05" db="EMBL/GenBank/DDBJ databases">
        <title>Annotation of the Genome Sequence of Fusarium oxysporum HDV247.</title>
        <authorList>
            <consortium name="The Broad Institute Genomics Platform"/>
            <person name="Ma L.-J."/>
            <person name="Corby-Kistler H."/>
            <person name="Broz K."/>
            <person name="Gale L.R."/>
            <person name="Jonkers W."/>
            <person name="O'Donnell K."/>
            <person name="Ploetz R."/>
            <person name="Steinberg C."/>
            <person name="Schwartz D.C."/>
            <person name="VanEtten H."/>
            <person name="Zhou S."/>
            <person name="Young S.K."/>
            <person name="Zeng Q."/>
            <person name="Gargeya S."/>
            <person name="Fitzgerald M."/>
            <person name="Abouelleil A."/>
            <person name="Alvarado L."/>
            <person name="Chapman S.B."/>
            <person name="Gainer-Dewar J."/>
            <person name="Goldberg J."/>
            <person name="Griggs A."/>
            <person name="Gujja S."/>
            <person name="Hansen M."/>
            <person name="Howarth C."/>
            <person name="Imamovic A."/>
            <person name="Ireland A."/>
            <person name="Larimer J."/>
            <person name="McCowan C."/>
            <person name="Murphy C."/>
            <person name="Pearson M."/>
            <person name="Poon T.W."/>
            <person name="Priest M."/>
            <person name="Roberts A."/>
            <person name="Saif S."/>
            <person name="Shea T."/>
            <person name="Sykes S."/>
            <person name="Wortman J."/>
            <person name="Nusbaum C."/>
            <person name="Birren B."/>
        </authorList>
    </citation>
    <scope>NUCLEOTIDE SEQUENCE</scope>
    <source>
        <strain evidence="1">HDV247</strain>
    </source>
</reference>
<gene>
    <name evidence="1" type="ORF">FOVG_03948</name>
</gene>
<protein>
    <submittedName>
        <fullName evidence="1">Uncharacterized protein</fullName>
    </submittedName>
</protein>
<proteinExistence type="predicted"/>
<dbReference type="HOGENOM" id="CLU_3279556_0_0_1"/>
<sequence length="41" mass="4414">MNISQAPDEGQPGVLGNKLYDIPHGANVTIDHLKDLTGRID</sequence>
<dbReference type="AlphaFoldDB" id="W9PU99"/>
<name>W9PU99_FUSOX</name>
<reference evidence="1" key="1">
    <citation type="submission" date="2011-10" db="EMBL/GenBank/DDBJ databases">
        <title>The Genome Sequence of Fusarium oxysporum HDV247.</title>
        <authorList>
            <consortium name="The Broad Institute Genome Sequencing Platform"/>
            <person name="Ma L.-J."/>
            <person name="Gale L.R."/>
            <person name="Schwartz D.C."/>
            <person name="Zhou S."/>
            <person name="Corby-Kistler H."/>
            <person name="Young S.K."/>
            <person name="Zeng Q."/>
            <person name="Gargeya S."/>
            <person name="Fitzgerald M."/>
            <person name="Haas B."/>
            <person name="Abouelleil A."/>
            <person name="Alvarado L."/>
            <person name="Arachchi H.M."/>
            <person name="Berlin A."/>
            <person name="Brown A."/>
            <person name="Chapman S.B."/>
            <person name="Chen Z."/>
            <person name="Dunbar C."/>
            <person name="Freedman E."/>
            <person name="Gearin G."/>
            <person name="Goldberg J."/>
            <person name="Griggs A."/>
            <person name="Gujja S."/>
            <person name="Heiman D."/>
            <person name="Howarth C."/>
            <person name="Larson L."/>
            <person name="Lui A."/>
            <person name="MacDonald P.J.P."/>
            <person name="Montmayeur A."/>
            <person name="Murphy C."/>
            <person name="Neiman D."/>
            <person name="Pearson M."/>
            <person name="Priest M."/>
            <person name="Roberts A."/>
            <person name="Saif S."/>
            <person name="Shea T."/>
            <person name="Shenoy N."/>
            <person name="Sisk P."/>
            <person name="Stolte C."/>
            <person name="Sykes S."/>
            <person name="Wortman J."/>
            <person name="Nusbaum C."/>
            <person name="Birren B."/>
        </authorList>
    </citation>
    <scope>NUCLEOTIDE SEQUENCE [LARGE SCALE GENOMIC DNA]</scope>
    <source>
        <strain evidence="1">HDV247</strain>
    </source>
</reference>